<evidence type="ECO:0000256" key="1">
    <source>
        <dbReference type="ARBA" id="ARBA00023002"/>
    </source>
</evidence>
<evidence type="ECO:0000313" key="6">
    <source>
        <dbReference type="EMBL" id="SDD35069.1"/>
    </source>
</evidence>
<dbReference type="PANTHER" id="PTHR43060">
    <property type="entry name" value="3-HYDROXYISOBUTYRATE DEHYDROGENASE-LIKE 1, MITOCHONDRIAL-RELATED"/>
    <property type="match status" value="1"/>
</dbReference>
<dbReference type="InterPro" id="IPR008927">
    <property type="entry name" value="6-PGluconate_DH-like_C_sf"/>
</dbReference>
<dbReference type="SUPFAM" id="SSF48179">
    <property type="entry name" value="6-phosphogluconate dehydrogenase C-terminal domain-like"/>
    <property type="match status" value="1"/>
</dbReference>
<organism evidence="6 7">
    <name type="scientific">Paracoccus isoporae</name>
    <dbReference type="NCBI Taxonomy" id="591205"/>
    <lineage>
        <taxon>Bacteria</taxon>
        <taxon>Pseudomonadati</taxon>
        <taxon>Pseudomonadota</taxon>
        <taxon>Alphaproteobacteria</taxon>
        <taxon>Rhodobacterales</taxon>
        <taxon>Paracoccaceae</taxon>
        <taxon>Paracoccus</taxon>
    </lineage>
</organism>
<dbReference type="STRING" id="591205.SAMN05421538_101431"/>
<keyword evidence="2" id="KW-0520">NAD</keyword>
<proteinExistence type="predicted"/>
<feature type="domain" description="6-phosphogluconate dehydrogenase NADP-binding" evidence="4">
    <location>
        <begin position="6"/>
        <end position="166"/>
    </location>
</feature>
<dbReference type="InterPro" id="IPR015815">
    <property type="entry name" value="HIBADH-related"/>
</dbReference>
<dbReference type="InterPro" id="IPR006115">
    <property type="entry name" value="6PGDH_NADP-bd"/>
</dbReference>
<dbReference type="Pfam" id="PF14833">
    <property type="entry name" value="NAD_binding_11"/>
    <property type="match status" value="1"/>
</dbReference>
<accession>A0A1G6U157</accession>
<dbReference type="Pfam" id="PF03446">
    <property type="entry name" value="NAD_binding_2"/>
    <property type="match status" value="1"/>
</dbReference>
<dbReference type="GO" id="GO:0016491">
    <property type="term" value="F:oxidoreductase activity"/>
    <property type="evidence" value="ECO:0007669"/>
    <property type="project" value="UniProtKB-KW"/>
</dbReference>
<dbReference type="Gene3D" id="1.10.1040.10">
    <property type="entry name" value="N-(1-d-carboxylethyl)-l-norvaline Dehydrogenase, domain 2"/>
    <property type="match status" value="1"/>
</dbReference>
<dbReference type="PIRSF" id="PIRSF000103">
    <property type="entry name" value="HIBADH"/>
    <property type="match status" value="1"/>
</dbReference>
<reference evidence="6 7" key="1">
    <citation type="submission" date="2016-10" db="EMBL/GenBank/DDBJ databases">
        <authorList>
            <person name="de Groot N.N."/>
        </authorList>
    </citation>
    <scope>NUCLEOTIDE SEQUENCE [LARGE SCALE GENOMIC DNA]</scope>
    <source>
        <strain evidence="6 7">DSM 22220</strain>
    </source>
</reference>
<dbReference type="RefSeq" id="WP_245726930.1">
    <property type="nucleotide sequence ID" value="NZ_FNAH01000001.1"/>
</dbReference>
<evidence type="ECO:0000313" key="7">
    <source>
        <dbReference type="Proteomes" id="UP000199344"/>
    </source>
</evidence>
<dbReference type="Proteomes" id="UP000199344">
    <property type="component" value="Unassembled WGS sequence"/>
</dbReference>
<dbReference type="Gene3D" id="3.40.50.720">
    <property type="entry name" value="NAD(P)-binding Rossmann-like Domain"/>
    <property type="match status" value="1"/>
</dbReference>
<sequence>MMDTSEVGLIGVGMMGHGIARNILRSGWRLRYLSHPGNQPTEDLDAAGAVGHETARSLAEQCDLLILCVTGTPQVEDVLTGSGQVLSALRPGSVVIDCSTAIPESTEDLARQVEARGADLVDAAMTRTPAEAAAGRLNLLIGGRAEAVDRIMPLLETFSENRFHAGPPGAGHRLKLLHNFVSLGSAALIAEASACARASGMDDAVLIDCLRRGGGHGAALERIAPYLTEGRTDQMRFSVANAQKDLGYYERMAEALGAEHAIASSVAALIDRLDADGHGQEMMPRMVDLLNAKTGRD</sequence>
<evidence type="ECO:0000256" key="2">
    <source>
        <dbReference type="ARBA" id="ARBA00023027"/>
    </source>
</evidence>
<evidence type="ECO:0000259" key="4">
    <source>
        <dbReference type="Pfam" id="PF03446"/>
    </source>
</evidence>
<dbReference type="InterPro" id="IPR036291">
    <property type="entry name" value="NAD(P)-bd_dom_sf"/>
</dbReference>
<feature type="domain" description="3-hydroxyisobutyrate dehydrogenase-like NAD-binding" evidence="5">
    <location>
        <begin position="169"/>
        <end position="289"/>
    </location>
</feature>
<name>A0A1G6U157_9RHOB</name>
<feature type="active site" evidence="3">
    <location>
        <position position="175"/>
    </location>
</feature>
<keyword evidence="1" id="KW-0560">Oxidoreductase</keyword>
<evidence type="ECO:0000259" key="5">
    <source>
        <dbReference type="Pfam" id="PF14833"/>
    </source>
</evidence>
<gene>
    <name evidence="6" type="ORF">SAMN05421538_101431</name>
</gene>
<dbReference type="GO" id="GO:0050661">
    <property type="term" value="F:NADP binding"/>
    <property type="evidence" value="ECO:0007669"/>
    <property type="project" value="InterPro"/>
</dbReference>
<dbReference type="AlphaFoldDB" id="A0A1G6U157"/>
<dbReference type="PANTHER" id="PTHR43060:SF15">
    <property type="entry name" value="3-HYDROXYISOBUTYRATE DEHYDROGENASE-LIKE 1, MITOCHONDRIAL-RELATED"/>
    <property type="match status" value="1"/>
</dbReference>
<dbReference type="GO" id="GO:0051287">
    <property type="term" value="F:NAD binding"/>
    <property type="evidence" value="ECO:0007669"/>
    <property type="project" value="InterPro"/>
</dbReference>
<dbReference type="SUPFAM" id="SSF51735">
    <property type="entry name" value="NAD(P)-binding Rossmann-fold domains"/>
    <property type="match status" value="1"/>
</dbReference>
<dbReference type="InterPro" id="IPR029154">
    <property type="entry name" value="HIBADH-like_NADP-bd"/>
</dbReference>
<evidence type="ECO:0000256" key="3">
    <source>
        <dbReference type="PIRSR" id="PIRSR000103-1"/>
    </source>
</evidence>
<keyword evidence="7" id="KW-1185">Reference proteome</keyword>
<protein>
    <submittedName>
        <fullName evidence="6">3-hydroxyisobutyrate dehydrogenase</fullName>
    </submittedName>
</protein>
<dbReference type="EMBL" id="FNAH01000001">
    <property type="protein sequence ID" value="SDD35069.1"/>
    <property type="molecule type" value="Genomic_DNA"/>
</dbReference>
<dbReference type="InterPro" id="IPR013328">
    <property type="entry name" value="6PGD_dom2"/>
</dbReference>